<protein>
    <submittedName>
        <fullName evidence="2">Protein E31B</fullName>
    </submittedName>
</protein>
<reference evidence="2" key="1">
    <citation type="journal article" date="2009" name="Vet. Pathol.">
        <title>Clinico-pathologic features of fatal disease attributed to new variants of endotheliotropic herpesviruses in two Asian elephants (Elephas maximus).</title>
        <authorList>
            <person name="Garner M.M."/>
            <person name="Helmick K."/>
            <person name="Ochsenreiter J."/>
            <person name="Richman L.K."/>
            <person name="Latimer E."/>
            <person name="Wise A.G."/>
            <person name="Maes R.K."/>
            <person name="Kiupel M."/>
            <person name="Nordhausen R.W."/>
            <person name="Zong J.C."/>
            <person name="Hayward G.S."/>
        </authorList>
    </citation>
    <scope>NUCLEOTIDE SEQUENCE</scope>
    <source>
        <strain evidence="2">Nyah NAP97</strain>
    </source>
</reference>
<reference evidence="2" key="2">
    <citation type="journal article" date="2013" name="Genome Announc.">
        <title>Complete Genome Sequence of Elephant Endotheliotropic Herpesvirus 1A.</title>
        <authorList>
            <person name="Ling P.D."/>
            <person name="Reid J.G."/>
            <person name="Qin X."/>
            <person name="Muzny D.M."/>
            <person name="Gibbs R."/>
            <person name="Petrosino J."/>
            <person name="Peng R."/>
            <person name="Zong J.C."/>
            <person name="Heaggans S.Y."/>
            <person name="Hayward G.S."/>
        </authorList>
    </citation>
    <scope>NUCLEOTIDE SEQUENCE</scope>
    <source>
        <strain evidence="2">Nyah NAP97</strain>
    </source>
</reference>
<feature type="compositionally biased region" description="Low complexity" evidence="1">
    <location>
        <begin position="72"/>
        <end position="83"/>
    </location>
</feature>
<reference evidence="2" key="7">
    <citation type="submission" date="2019-08" db="EMBL/GenBank/DDBJ databases">
        <title>Complete Genome Assembly and Annotation of EEHV3A the First Example of a GC-Branch African Elephant Endotheliotrophic Herpesvirus Associated with Lethal Hemorrhagic Disease.</title>
        <authorList>
            <person name="Tan J."/>
            <person name="Ling P.D."/>
            <person name="Worley K."/>
            <person name="Proudfoot J."/>
            <person name="Bowman M."/>
            <person name="Qin X."/>
            <person name="Latimer E.M."/>
            <person name="Holder K."/>
            <person name="Fayette M."/>
            <person name="Nodolf S."/>
            <person name="Heaggans S.Y."/>
            <person name="Zong J.-C."/>
            <person name="Pearson V.R."/>
            <person name="Hayward G.S."/>
        </authorList>
    </citation>
    <scope>NUCLEOTIDE SEQUENCE</scope>
    <source>
        <strain evidence="2">Nyah NAP97</strain>
    </source>
</reference>
<organism evidence="2 3">
    <name type="scientific">Elephant endotheliotropic herpesvirus 3A</name>
    <dbReference type="NCBI Taxonomy" id="1329409"/>
    <lineage>
        <taxon>Viruses</taxon>
        <taxon>Duplodnaviria</taxon>
        <taxon>Heunggongvirae</taxon>
        <taxon>Peploviricota</taxon>
        <taxon>Herviviricetes</taxon>
        <taxon>Herpesvirales</taxon>
        <taxon>Orthoherpesviridae</taxon>
        <taxon>Betaherpesvirinae</taxon>
        <taxon>Proboscivirus</taxon>
        <taxon>Elephant endotheliotropic herpesvirus 3</taxon>
    </lineage>
</organism>
<gene>
    <name evidence="2" type="primary">E31B</name>
</gene>
<feature type="compositionally biased region" description="Polar residues" evidence="1">
    <location>
        <begin position="59"/>
        <end position="70"/>
    </location>
</feature>
<reference evidence="2" key="3">
    <citation type="journal article" date="2014" name="J. Virol.">
        <title>Comparative genome analysis of four elephant endotheliotropic herpesviruses, EEHV3, EEHV4, EEHV5, and EEHV6, from cases of hemorrhagic disease or viremia.</title>
        <authorList>
            <person name="Zong JC"/>
            <person name="Latimer EM"/>
            <person name="Long SY"/>
            <person name="Richman LK"/>
            <person name="Heaggans SY"/>
            <person name="Hayward GS."/>
        </authorList>
    </citation>
    <scope>NUCLEOTIDE SEQUENCE</scope>
    <source>
        <strain evidence="2">Nyah NAP97</strain>
    </source>
</reference>
<dbReference type="Proteomes" id="UP001162024">
    <property type="component" value="Segment"/>
</dbReference>
<keyword evidence="3" id="KW-1185">Reference proteome</keyword>
<dbReference type="RefSeq" id="YP_010802741.1">
    <property type="nucleotide sequence ID" value="NC_077039.1"/>
</dbReference>
<feature type="region of interest" description="Disordered" evidence="1">
    <location>
        <begin position="44"/>
        <end position="137"/>
    </location>
</feature>
<evidence type="ECO:0000313" key="2">
    <source>
        <dbReference type="EMBL" id="QOE74475.1"/>
    </source>
</evidence>
<accession>A0A866VSU6</accession>
<reference evidence="2" key="4">
    <citation type="journal article" date="2016" name="ILAR J">
        <title>Review of Elephant Endotheliotropic Herpesviruses and Acute Hemorrhagic Disease.</title>
        <authorList>
            <person name="Long S.Y."/>
            <person name="Latimer E.M."/>
            <person name="Hayward G.S."/>
        </authorList>
    </citation>
    <scope>NUCLEOTIDE SEQUENCE</scope>
    <source>
        <strain evidence="2">Nyah NAP97</strain>
    </source>
</reference>
<name>A0A866VSU6_9BETA</name>
<evidence type="ECO:0000256" key="1">
    <source>
        <dbReference type="SAM" id="MobiDB-lite"/>
    </source>
</evidence>
<reference evidence="2" key="5">
    <citation type="journal article" date="2016" name="MSphere">
        <title>Complete Genome Sequence of Elephant Endotheliotropic Herpesvirus 4, the First Example of a GC-Rich Branch Proboscivirus.</title>
        <authorList>
            <person name="Ling P.D."/>
            <person name="Long S.Y."/>
            <person name="Fuery A."/>
            <person name="Peng R.S."/>
            <person name="Heaggans S.Y."/>
            <person name="Qin X."/>
            <person name="Worley K.C."/>
            <person name="Dugan S."/>
            <person name="Hayward G.S."/>
        </authorList>
    </citation>
    <scope>NUCLEOTIDE SEQUENCE</scope>
    <source>
        <strain evidence="2">Nyah NAP97</strain>
    </source>
</reference>
<dbReference type="EMBL" id="MN373268">
    <property type="protein sequence ID" value="QOE74475.1"/>
    <property type="molecule type" value="Genomic_DNA"/>
</dbReference>
<reference evidence="2" key="6">
    <citation type="journal article" date="2016" name="MSphere">
        <title>Comparison of the Gene Coding Contents and Other Unusual Features of the GC-Rich and AT-Rich Branch Probosciviruses.</title>
        <authorList>
            <person name="Ling P.D."/>
            <person name="Long S.Y."/>
            <person name="Zong J.C."/>
            <person name="Heaggans S.Y."/>
            <person name="Qin X."/>
            <person name="Hayward G.S."/>
        </authorList>
    </citation>
    <scope>NUCLEOTIDE SEQUENCE</scope>
    <source>
        <strain evidence="2">Nyah NAP97</strain>
    </source>
</reference>
<dbReference type="KEGG" id="vg:80541525"/>
<proteinExistence type="predicted"/>
<dbReference type="GeneID" id="80541525"/>
<evidence type="ECO:0000313" key="3">
    <source>
        <dbReference type="Proteomes" id="UP001162024"/>
    </source>
</evidence>
<feature type="non-terminal residue" evidence="2">
    <location>
        <position position="1"/>
    </location>
</feature>
<sequence length="137" mass="14602">NTYLNLRYSHDCTAILEDLDNFLGSMSETGGGGRVGFPTVRPSASPSSVGFYTDDGSVVGSTERSPNRRGSVTVETQTEDVQTLYIPFPKLDPPSDDERAAAVTSLTEAGGFPKPPRPKTETENTPLGDKTVSAYPS</sequence>